<name>A0AAW0T0V1_SCYPA</name>
<comment type="caution">
    <text evidence="2">The sequence shown here is derived from an EMBL/GenBank/DDBJ whole genome shotgun (WGS) entry which is preliminary data.</text>
</comment>
<evidence type="ECO:0000313" key="2">
    <source>
        <dbReference type="EMBL" id="KAK8381086.1"/>
    </source>
</evidence>
<feature type="compositionally biased region" description="Gly residues" evidence="1">
    <location>
        <begin position="102"/>
        <end position="112"/>
    </location>
</feature>
<accession>A0AAW0T0V1</accession>
<dbReference type="Proteomes" id="UP001487740">
    <property type="component" value="Unassembled WGS sequence"/>
</dbReference>
<evidence type="ECO:0000313" key="3">
    <source>
        <dbReference type="Proteomes" id="UP001487740"/>
    </source>
</evidence>
<proteinExistence type="predicted"/>
<organism evidence="2 3">
    <name type="scientific">Scylla paramamosain</name>
    <name type="common">Mud crab</name>
    <dbReference type="NCBI Taxonomy" id="85552"/>
    <lineage>
        <taxon>Eukaryota</taxon>
        <taxon>Metazoa</taxon>
        <taxon>Ecdysozoa</taxon>
        <taxon>Arthropoda</taxon>
        <taxon>Crustacea</taxon>
        <taxon>Multicrustacea</taxon>
        <taxon>Malacostraca</taxon>
        <taxon>Eumalacostraca</taxon>
        <taxon>Eucarida</taxon>
        <taxon>Decapoda</taxon>
        <taxon>Pleocyemata</taxon>
        <taxon>Brachyura</taxon>
        <taxon>Eubrachyura</taxon>
        <taxon>Portunoidea</taxon>
        <taxon>Portunidae</taxon>
        <taxon>Portuninae</taxon>
        <taxon>Scylla</taxon>
    </lineage>
</organism>
<keyword evidence="3" id="KW-1185">Reference proteome</keyword>
<sequence>MFGLVWAVSIVTGGSRAHPALIKSLLSRRHLLFLNAEHCGANLFGFIFGRHFSASRHITFHHTAIVAKDRAREDMATGEAARSATRERSPSTPAAAPSRTGLGKGVARGGLAAGARAAHSTGGGSRARNLPIKQGVEDSHSSQPARGEALA</sequence>
<reference evidence="2 3" key="1">
    <citation type="submission" date="2023-03" db="EMBL/GenBank/DDBJ databases">
        <title>High-quality genome of Scylla paramamosain provides insights in environmental adaptation.</title>
        <authorList>
            <person name="Zhang L."/>
        </authorList>
    </citation>
    <scope>NUCLEOTIDE SEQUENCE [LARGE SCALE GENOMIC DNA]</scope>
    <source>
        <strain evidence="2">LZ_2023a</strain>
        <tissue evidence="2">Muscle</tissue>
    </source>
</reference>
<evidence type="ECO:0000256" key="1">
    <source>
        <dbReference type="SAM" id="MobiDB-lite"/>
    </source>
</evidence>
<feature type="region of interest" description="Disordered" evidence="1">
    <location>
        <begin position="71"/>
        <end position="151"/>
    </location>
</feature>
<dbReference type="AlphaFoldDB" id="A0AAW0T0V1"/>
<gene>
    <name evidence="2" type="ORF">O3P69_008171</name>
</gene>
<dbReference type="EMBL" id="JARAKH010000041">
    <property type="protein sequence ID" value="KAK8381086.1"/>
    <property type="molecule type" value="Genomic_DNA"/>
</dbReference>
<protein>
    <submittedName>
        <fullName evidence="2">Uncharacterized protein</fullName>
    </submittedName>
</protein>